<evidence type="ECO:0000313" key="14">
    <source>
        <dbReference type="Proteomes" id="UP000694620"/>
    </source>
</evidence>
<keyword evidence="4" id="KW-0472">Membrane</keyword>
<evidence type="ECO:0000256" key="1">
    <source>
        <dbReference type="ARBA" id="ARBA00004609"/>
    </source>
</evidence>
<feature type="binding site" evidence="10">
    <location>
        <position position="57"/>
    </location>
    <ligand>
        <name>Zn(2+)</name>
        <dbReference type="ChEBI" id="CHEBI:29105"/>
        <label>2</label>
    </ligand>
</feature>
<organism evidence="13 14">
    <name type="scientific">Erpetoichthys calabaricus</name>
    <name type="common">Rope fish</name>
    <name type="synonym">Calamoichthys calabaricus</name>
    <dbReference type="NCBI Taxonomy" id="27687"/>
    <lineage>
        <taxon>Eukaryota</taxon>
        <taxon>Metazoa</taxon>
        <taxon>Chordata</taxon>
        <taxon>Craniata</taxon>
        <taxon>Vertebrata</taxon>
        <taxon>Euteleostomi</taxon>
        <taxon>Actinopterygii</taxon>
        <taxon>Polypteriformes</taxon>
        <taxon>Polypteridae</taxon>
        <taxon>Erpetoichthys</taxon>
    </lineage>
</organism>
<dbReference type="SUPFAM" id="SSF53649">
    <property type="entry name" value="Alkaline phosphatase-like"/>
    <property type="match status" value="1"/>
</dbReference>
<comment type="similarity">
    <text evidence="2 11">Belongs to the alkaline phosphatase family.</text>
</comment>
<comment type="catalytic activity">
    <reaction evidence="12">
        <text>a phosphate monoester + H2O = an alcohol + phosphate</text>
        <dbReference type="Rhea" id="RHEA:15017"/>
        <dbReference type="ChEBI" id="CHEBI:15377"/>
        <dbReference type="ChEBI" id="CHEBI:30879"/>
        <dbReference type="ChEBI" id="CHEBI:43474"/>
        <dbReference type="ChEBI" id="CHEBI:67140"/>
        <dbReference type="EC" id="3.1.3.1"/>
    </reaction>
</comment>
<sequence length="500" mass="55240">MVFITSCRLGFIGSVSFPDSERLPKFWYDTASSHIQRSLLYENSVKTARNIILFIGDGKRSGQCTFLCGSLQPGDGHQALCDPQTYCTDSQVADSSCAATAFLCGVKSNKFTVGLSANATYNLCNSTVGNEVHSLLSWAKDAGKSVGFVTTTRVQHATPAPLYAHCPNRYWYSDASIPADQRKPGCLDIAYQLVHNIRDIEVIMGGGRQHMSPQGTPDIEYPNENRYQDQLDKVDPERTDYLMGLFEPGDLAYELERNSSTDPSIVEMVDKAVHILRKNTQGFFLFVEGGKIDQGHHSGRAKLALYEAMLLDNAIERALELTDASETLTVVSADHSHTLSLGGYTDRGNPIFGFAPQVSDVDGMPYTSLLYANGPGFRVVNGQRSNPQNHSHKDYTPQAAVPLVEETHAGEDVPVYAQGPWSHLFKGTNEDVFIAHAMAYAACIAYKDNTENRDPKALKRKKRRIRDYETVEIRKAQTNDGAIHMPTKVQNMKAVNSKVL</sequence>
<dbReference type="Ensembl" id="ENSECRT00000007769.1">
    <property type="protein sequence ID" value="ENSECRP00000007647.1"/>
    <property type="gene ID" value="ENSECRG00000005087.1"/>
</dbReference>
<dbReference type="GO" id="GO:0098552">
    <property type="term" value="C:side of membrane"/>
    <property type="evidence" value="ECO:0007669"/>
    <property type="project" value="UniProtKB-KW"/>
</dbReference>
<feature type="binding site" evidence="10">
    <location>
        <position position="288"/>
    </location>
    <ligand>
        <name>Mg(2+)</name>
        <dbReference type="ChEBI" id="CHEBI:18420"/>
    </ligand>
</feature>
<dbReference type="Gene3D" id="3.40.720.10">
    <property type="entry name" value="Alkaline Phosphatase, subunit A"/>
    <property type="match status" value="2"/>
</dbReference>
<evidence type="ECO:0000256" key="3">
    <source>
        <dbReference type="ARBA" id="ARBA00012647"/>
    </source>
</evidence>
<comment type="cofactor">
    <cofactor evidence="10">
        <name>Zn(2+)</name>
        <dbReference type="ChEBI" id="CHEBI:29105"/>
    </cofactor>
    <text evidence="10">Binds 2 Zn(2+) ions.</text>
</comment>
<keyword evidence="4" id="KW-0336">GPI-anchor</keyword>
<feature type="binding site" evidence="10">
    <location>
        <position position="297"/>
    </location>
    <ligand>
        <name>Zn(2+)</name>
        <dbReference type="ChEBI" id="CHEBI:29105"/>
        <label>2</label>
    </ligand>
</feature>
<feature type="binding site" evidence="10">
    <location>
        <position position="156"/>
    </location>
    <ligand>
        <name>Mg(2+)</name>
        <dbReference type="ChEBI" id="CHEBI:18420"/>
    </ligand>
</feature>
<feature type="binding site" evidence="10">
    <location>
        <position position="158"/>
    </location>
    <ligand>
        <name>Mg(2+)</name>
        <dbReference type="ChEBI" id="CHEBI:18420"/>
    </ligand>
</feature>
<dbReference type="PANTHER" id="PTHR11596">
    <property type="entry name" value="ALKALINE PHOSPHATASE"/>
    <property type="match status" value="1"/>
</dbReference>
<keyword evidence="4" id="KW-0449">Lipoprotein</keyword>
<keyword evidence="4" id="KW-0325">Glycoprotein</keyword>
<keyword evidence="14" id="KW-1185">Reference proteome</keyword>
<reference evidence="13" key="2">
    <citation type="submission" date="2025-08" db="UniProtKB">
        <authorList>
            <consortium name="Ensembl"/>
        </authorList>
    </citation>
    <scope>IDENTIFICATION</scope>
</reference>
<evidence type="ECO:0000256" key="9">
    <source>
        <dbReference type="PIRSR" id="PIRSR601952-1"/>
    </source>
</evidence>
<dbReference type="GO" id="GO:0046872">
    <property type="term" value="F:metal ion binding"/>
    <property type="evidence" value="ECO:0007669"/>
    <property type="project" value="UniProtKB-KW"/>
</dbReference>
<keyword evidence="8 10" id="KW-0460">Magnesium</keyword>
<dbReference type="SMART" id="SM00098">
    <property type="entry name" value="alkPPc"/>
    <property type="match status" value="1"/>
</dbReference>
<reference evidence="13" key="3">
    <citation type="submission" date="2025-09" db="UniProtKB">
        <authorList>
            <consortium name="Ensembl"/>
        </authorList>
    </citation>
    <scope>IDENTIFICATION</scope>
</reference>
<dbReference type="EC" id="3.1.3.1" evidence="3 12"/>
<evidence type="ECO:0000256" key="4">
    <source>
        <dbReference type="ARBA" id="ARBA00022622"/>
    </source>
</evidence>
<evidence type="ECO:0000256" key="10">
    <source>
        <dbReference type="PIRSR" id="PIRSR601952-2"/>
    </source>
</evidence>
<keyword evidence="6 12" id="KW-0378">Hydrolase</keyword>
<feature type="binding site" evidence="10">
    <location>
        <position position="57"/>
    </location>
    <ligand>
        <name>Mg(2+)</name>
        <dbReference type="ChEBI" id="CHEBI:18420"/>
    </ligand>
</feature>
<dbReference type="InterPro" id="IPR018299">
    <property type="entry name" value="Alkaline_phosphatase_AS"/>
</dbReference>
<reference evidence="13" key="1">
    <citation type="submission" date="2021-06" db="EMBL/GenBank/DDBJ databases">
        <authorList>
            <consortium name="Wellcome Sanger Institute Data Sharing"/>
        </authorList>
    </citation>
    <scope>NUCLEOTIDE SEQUENCE [LARGE SCALE GENOMIC DNA]</scope>
</reference>
<feature type="binding site" evidence="10">
    <location>
        <position position="335"/>
    </location>
    <ligand>
        <name>Zn(2+)</name>
        <dbReference type="ChEBI" id="CHEBI:29105"/>
        <label>2</label>
    </ligand>
</feature>
<evidence type="ECO:0000256" key="7">
    <source>
        <dbReference type="ARBA" id="ARBA00022833"/>
    </source>
</evidence>
<dbReference type="PANTHER" id="PTHR11596:SF90">
    <property type="entry name" value="ALKALINE PHOSPHATASE"/>
    <property type="match status" value="1"/>
</dbReference>
<keyword evidence="5 10" id="KW-0479">Metal-binding</keyword>
<dbReference type="PROSITE" id="PS00123">
    <property type="entry name" value="ALKALINE_PHOSPHATASE"/>
    <property type="match status" value="1"/>
</dbReference>
<dbReference type="Pfam" id="PF00245">
    <property type="entry name" value="Alk_phosphatase"/>
    <property type="match status" value="1"/>
</dbReference>
<dbReference type="CDD" id="cd16012">
    <property type="entry name" value="ALP"/>
    <property type="match status" value="1"/>
</dbReference>
<comment type="cofactor">
    <cofactor evidence="10">
        <name>Mg(2+)</name>
        <dbReference type="ChEBI" id="CHEBI:18420"/>
    </cofactor>
    <text evidence="10">Binds 1 Mg(2+) ion.</text>
</comment>
<protein>
    <recommendedName>
        <fullName evidence="3 12">Alkaline phosphatase</fullName>
        <ecNumber evidence="3 12">3.1.3.1</ecNumber>
    </recommendedName>
</protein>
<evidence type="ECO:0000313" key="13">
    <source>
        <dbReference type="Ensembl" id="ENSECRP00000007647.1"/>
    </source>
</evidence>
<comment type="subcellular location">
    <subcellularLocation>
        <location evidence="1">Cell membrane</location>
        <topology evidence="1">Lipid-anchor</topology>
        <topology evidence="1">GPI-anchor</topology>
    </subcellularLocation>
</comment>
<proteinExistence type="inferred from homology"/>
<keyword evidence="7 10" id="KW-0862">Zinc</keyword>
<dbReference type="PRINTS" id="PR00113">
    <property type="entry name" value="ALKPHPHTASE"/>
</dbReference>
<name>A0A8C4RU43_ERPCA</name>
<dbReference type="GO" id="GO:0005886">
    <property type="term" value="C:plasma membrane"/>
    <property type="evidence" value="ECO:0007669"/>
    <property type="project" value="UniProtKB-SubCell"/>
</dbReference>
<feature type="binding site" evidence="10">
    <location>
        <position position="293"/>
    </location>
    <ligand>
        <name>Zn(2+)</name>
        <dbReference type="ChEBI" id="CHEBI:29105"/>
        <label>2</label>
    </ligand>
</feature>
<feature type="active site" description="Phosphoserine intermediate" evidence="9">
    <location>
        <position position="95"/>
    </location>
</feature>
<feature type="binding site" evidence="10">
    <location>
        <position position="408"/>
    </location>
    <ligand>
        <name>Zn(2+)</name>
        <dbReference type="ChEBI" id="CHEBI:29105"/>
        <label>2</label>
    </ligand>
</feature>
<accession>A0A8C4RU43</accession>
<dbReference type="Proteomes" id="UP000694620">
    <property type="component" value="Chromosome 2"/>
</dbReference>
<evidence type="ECO:0000256" key="6">
    <source>
        <dbReference type="ARBA" id="ARBA00022801"/>
    </source>
</evidence>
<evidence type="ECO:0000256" key="2">
    <source>
        <dbReference type="ARBA" id="ARBA00005984"/>
    </source>
</evidence>
<evidence type="ECO:0000256" key="11">
    <source>
        <dbReference type="RuleBase" id="RU003946"/>
    </source>
</evidence>
<evidence type="ECO:0000256" key="8">
    <source>
        <dbReference type="ARBA" id="ARBA00022842"/>
    </source>
</evidence>
<dbReference type="GeneTree" id="ENSGT00950000183063"/>
<dbReference type="InterPro" id="IPR001952">
    <property type="entry name" value="Alkaline_phosphatase"/>
</dbReference>
<evidence type="ECO:0000256" key="12">
    <source>
        <dbReference type="RuleBase" id="RU003947"/>
    </source>
</evidence>
<dbReference type="GO" id="GO:0004035">
    <property type="term" value="F:alkaline phosphatase activity"/>
    <property type="evidence" value="ECO:0007669"/>
    <property type="project" value="UniProtKB-EC"/>
</dbReference>
<dbReference type="AlphaFoldDB" id="A0A8C4RU43"/>
<evidence type="ECO:0000256" key="5">
    <source>
        <dbReference type="ARBA" id="ARBA00022723"/>
    </source>
</evidence>
<dbReference type="InterPro" id="IPR017850">
    <property type="entry name" value="Alkaline_phosphatase_core_sf"/>
</dbReference>
<feature type="binding site" evidence="10">
    <location>
        <position position="334"/>
    </location>
    <ligand>
        <name>Zn(2+)</name>
        <dbReference type="ChEBI" id="CHEBI:29105"/>
        <label>2</label>
    </ligand>
</feature>